<dbReference type="Proteomes" id="UP000481421">
    <property type="component" value="Unassembled WGS sequence"/>
</dbReference>
<comment type="caution">
    <text evidence="3">The sequence shown here is derived from an EMBL/GenBank/DDBJ whole genome shotgun (WGS) entry which is preliminary data.</text>
</comment>
<accession>A0A6B3RU44</accession>
<dbReference type="Gene3D" id="1.10.10.1320">
    <property type="entry name" value="Anti-sigma factor, zinc-finger domain"/>
    <property type="match status" value="1"/>
</dbReference>
<evidence type="ECO:0000256" key="1">
    <source>
        <dbReference type="SAM" id="Phobius"/>
    </source>
</evidence>
<evidence type="ECO:0000313" key="4">
    <source>
        <dbReference type="Proteomes" id="UP000481421"/>
    </source>
</evidence>
<evidence type="ECO:0000313" key="3">
    <source>
        <dbReference type="EMBL" id="NEX46552.1"/>
    </source>
</evidence>
<keyword evidence="1" id="KW-1133">Transmembrane helix</keyword>
<protein>
    <recommendedName>
        <fullName evidence="2">Putative zinc-finger domain-containing protein</fullName>
    </recommendedName>
</protein>
<keyword evidence="1" id="KW-0812">Transmembrane</keyword>
<organism evidence="3 4">
    <name type="scientific">Pseudotabrizicola algicola</name>
    <dbReference type="NCBI Taxonomy" id="2709381"/>
    <lineage>
        <taxon>Bacteria</taxon>
        <taxon>Pseudomonadati</taxon>
        <taxon>Pseudomonadota</taxon>
        <taxon>Alphaproteobacteria</taxon>
        <taxon>Rhodobacterales</taxon>
        <taxon>Paracoccaceae</taxon>
        <taxon>Pseudotabrizicola</taxon>
    </lineage>
</organism>
<dbReference type="EMBL" id="JAAIKE010000003">
    <property type="protein sequence ID" value="NEX46552.1"/>
    <property type="molecule type" value="Genomic_DNA"/>
</dbReference>
<reference evidence="3 4" key="1">
    <citation type="submission" date="2020-02" db="EMBL/GenBank/DDBJ databases">
        <title>Rhodobacter algicola sp. nov., isolated from microalga culture.</title>
        <authorList>
            <person name="Park C.-Y."/>
        </authorList>
    </citation>
    <scope>NUCLEOTIDE SEQUENCE [LARGE SCALE GENOMIC DNA]</scope>
    <source>
        <strain evidence="3 4">ETT8</strain>
    </source>
</reference>
<gene>
    <name evidence="3" type="ORF">G3572_10075</name>
</gene>
<sequence length="242" mass="24924">MDKDHLAAFADGELSPEEAAKVVMHLADNPQDQAYVDELYAANEALARAFSAPLQEPVPEAIREAIMGKAATNVVFFRPKPKLALALGGLAASVAVAAVLLTGLSGGPQSTGIALGPLAAIDPVAGVLNTGVSGALVQLPDGRTSMVLATFGMPDGRYCREFEVVDIAGGRVDYAVGCRAGETWTIEATIAEAAVEDLGQGFVTASGDEANLLTQFLERGGAPVMLDAAAEADVISKGWSDR</sequence>
<feature type="transmembrane region" description="Helical" evidence="1">
    <location>
        <begin position="83"/>
        <end position="104"/>
    </location>
</feature>
<dbReference type="RefSeq" id="WP_164611386.1">
    <property type="nucleotide sequence ID" value="NZ_JAAIKE010000003.1"/>
</dbReference>
<keyword evidence="4" id="KW-1185">Reference proteome</keyword>
<feature type="domain" description="Putative zinc-finger" evidence="2">
    <location>
        <begin position="4"/>
        <end position="27"/>
    </location>
</feature>
<name>A0A6B3RU44_9RHOB</name>
<dbReference type="InterPro" id="IPR027383">
    <property type="entry name" value="Znf_put"/>
</dbReference>
<evidence type="ECO:0000259" key="2">
    <source>
        <dbReference type="Pfam" id="PF13490"/>
    </source>
</evidence>
<dbReference type="AlphaFoldDB" id="A0A6B3RU44"/>
<proteinExistence type="predicted"/>
<keyword evidence="1" id="KW-0472">Membrane</keyword>
<dbReference type="Pfam" id="PF13490">
    <property type="entry name" value="zf-HC2"/>
    <property type="match status" value="1"/>
</dbReference>
<dbReference type="InterPro" id="IPR041916">
    <property type="entry name" value="Anti_sigma_zinc_sf"/>
</dbReference>